<dbReference type="SMART" id="SM00228">
    <property type="entry name" value="PDZ"/>
    <property type="match status" value="1"/>
</dbReference>
<dbReference type="InterPro" id="IPR001478">
    <property type="entry name" value="PDZ"/>
</dbReference>
<feature type="domain" description="PDZ" evidence="7">
    <location>
        <begin position="84"/>
        <end position="151"/>
    </location>
</feature>
<feature type="chain" id="PRO_5002700559" evidence="6">
    <location>
        <begin position="32"/>
        <end position="467"/>
    </location>
</feature>
<dbReference type="OrthoDB" id="9812068at2"/>
<keyword evidence="4 5" id="KW-0720">Serine protease</keyword>
<evidence type="ECO:0000256" key="1">
    <source>
        <dbReference type="ARBA" id="ARBA00009179"/>
    </source>
</evidence>
<dbReference type="InterPro" id="IPR036366">
    <property type="entry name" value="PGBDSf"/>
</dbReference>
<dbReference type="CDD" id="cd07560">
    <property type="entry name" value="Peptidase_S41_CPP"/>
    <property type="match status" value="1"/>
</dbReference>
<dbReference type="Pfam" id="PF01471">
    <property type="entry name" value="PG_binding_1"/>
    <property type="match status" value="1"/>
</dbReference>
<dbReference type="PANTHER" id="PTHR32060:SF22">
    <property type="entry name" value="CARBOXYL-TERMINAL-PROCESSING PEPTIDASE 3, CHLOROPLASTIC"/>
    <property type="match status" value="1"/>
</dbReference>
<dbReference type="InterPro" id="IPR002477">
    <property type="entry name" value="Peptidoglycan-bd-like"/>
</dbReference>
<dbReference type="eggNOG" id="COG0793">
    <property type="taxonomic scope" value="Bacteria"/>
</dbReference>
<dbReference type="Gene3D" id="3.30.750.44">
    <property type="match status" value="1"/>
</dbReference>
<dbReference type="Proteomes" id="UP000001572">
    <property type="component" value="Chromosome"/>
</dbReference>
<evidence type="ECO:0000256" key="4">
    <source>
        <dbReference type="ARBA" id="ARBA00022825"/>
    </source>
</evidence>
<dbReference type="InterPro" id="IPR036034">
    <property type="entry name" value="PDZ_sf"/>
</dbReference>
<comment type="similarity">
    <text evidence="1 5">Belongs to the peptidase S41A family.</text>
</comment>
<feature type="signal peptide" evidence="6">
    <location>
        <begin position="1"/>
        <end position="31"/>
    </location>
</feature>
<dbReference type="KEGG" id="amt:Amet_0177"/>
<dbReference type="InterPro" id="IPR029045">
    <property type="entry name" value="ClpP/crotonase-like_dom_sf"/>
</dbReference>
<protein>
    <submittedName>
        <fullName evidence="8">Carboxyl-terminal protease</fullName>
        <ecNumber evidence="8">3.4.21.102</ecNumber>
    </submittedName>
</protein>
<dbReference type="PANTHER" id="PTHR32060">
    <property type="entry name" value="TAIL-SPECIFIC PROTEASE"/>
    <property type="match status" value="1"/>
</dbReference>
<keyword evidence="2 5" id="KW-0645">Protease</keyword>
<proteinExistence type="inferred from homology"/>
<reference evidence="9" key="1">
    <citation type="journal article" date="2016" name="Genome Announc.">
        <title>Complete genome sequence of Alkaliphilus metalliredigens strain QYMF, an alkaliphilic and metal-reducing bacterium isolated from borax-contaminated leachate ponds.</title>
        <authorList>
            <person name="Hwang C."/>
            <person name="Copeland A."/>
            <person name="Lucas S."/>
            <person name="Lapidus A."/>
            <person name="Barry K."/>
            <person name="Detter J.C."/>
            <person name="Glavina Del Rio T."/>
            <person name="Hammon N."/>
            <person name="Israni S."/>
            <person name="Dalin E."/>
            <person name="Tice H."/>
            <person name="Pitluck S."/>
            <person name="Chertkov O."/>
            <person name="Brettin T."/>
            <person name="Bruce D."/>
            <person name="Han C."/>
            <person name="Schmutz J."/>
            <person name="Larimer F."/>
            <person name="Land M.L."/>
            <person name="Hauser L."/>
            <person name="Kyrpides N."/>
            <person name="Mikhailova N."/>
            <person name="Ye Q."/>
            <person name="Zhou J."/>
            <person name="Richardson P."/>
            <person name="Fields M.W."/>
        </authorList>
    </citation>
    <scope>NUCLEOTIDE SEQUENCE [LARGE SCALE GENOMIC DNA]</scope>
    <source>
        <strain evidence="9">QYMF</strain>
    </source>
</reference>
<evidence type="ECO:0000259" key="7">
    <source>
        <dbReference type="PROSITE" id="PS50106"/>
    </source>
</evidence>
<dbReference type="EMBL" id="CP000724">
    <property type="protein sequence ID" value="ABR46414.1"/>
    <property type="molecule type" value="Genomic_DNA"/>
</dbReference>
<dbReference type="GO" id="GO:0030288">
    <property type="term" value="C:outer membrane-bounded periplasmic space"/>
    <property type="evidence" value="ECO:0007669"/>
    <property type="project" value="TreeGrafter"/>
</dbReference>
<name>A6TJP6_ALKMQ</name>
<evidence type="ECO:0000256" key="6">
    <source>
        <dbReference type="SAM" id="SignalP"/>
    </source>
</evidence>
<dbReference type="InterPro" id="IPR005151">
    <property type="entry name" value="Tail-specific_protease"/>
</dbReference>
<dbReference type="AlphaFoldDB" id="A6TJP6"/>
<dbReference type="Pfam" id="PF17820">
    <property type="entry name" value="PDZ_6"/>
    <property type="match status" value="1"/>
</dbReference>
<dbReference type="FunFam" id="2.30.42.10:FF:000063">
    <property type="entry name" value="Peptidase, S41 family"/>
    <property type="match status" value="1"/>
</dbReference>
<dbReference type="SMART" id="SM00245">
    <property type="entry name" value="TSPc"/>
    <property type="match status" value="1"/>
</dbReference>
<dbReference type="EC" id="3.4.21.102" evidence="8"/>
<evidence type="ECO:0000256" key="5">
    <source>
        <dbReference type="RuleBase" id="RU004404"/>
    </source>
</evidence>
<dbReference type="GO" id="GO:0006508">
    <property type="term" value="P:proteolysis"/>
    <property type="evidence" value="ECO:0007669"/>
    <property type="project" value="UniProtKB-KW"/>
</dbReference>
<dbReference type="SUPFAM" id="SSF52096">
    <property type="entry name" value="ClpP/crotonase"/>
    <property type="match status" value="1"/>
</dbReference>
<dbReference type="Pfam" id="PF03572">
    <property type="entry name" value="Peptidase_S41"/>
    <property type="match status" value="1"/>
</dbReference>
<dbReference type="InterPro" id="IPR041489">
    <property type="entry name" value="PDZ_6"/>
</dbReference>
<dbReference type="Gene3D" id="1.10.101.10">
    <property type="entry name" value="PGBD-like superfamily/PGBD"/>
    <property type="match status" value="1"/>
</dbReference>
<dbReference type="RefSeq" id="WP_011971323.1">
    <property type="nucleotide sequence ID" value="NC_009633.1"/>
</dbReference>
<dbReference type="HOGENOM" id="CLU_017295_3_0_9"/>
<dbReference type="GO" id="GO:0004252">
    <property type="term" value="F:serine-type endopeptidase activity"/>
    <property type="evidence" value="ECO:0007669"/>
    <property type="project" value="UniProtKB-EC"/>
</dbReference>
<evidence type="ECO:0000313" key="9">
    <source>
        <dbReference type="Proteomes" id="UP000001572"/>
    </source>
</evidence>
<accession>A6TJP6</accession>
<gene>
    <name evidence="8" type="ordered locus">Amet_0177</name>
</gene>
<dbReference type="Gene3D" id="2.30.42.10">
    <property type="match status" value="1"/>
</dbReference>
<organism evidence="8 9">
    <name type="scientific">Alkaliphilus metalliredigens (strain QYMF)</name>
    <dbReference type="NCBI Taxonomy" id="293826"/>
    <lineage>
        <taxon>Bacteria</taxon>
        <taxon>Bacillati</taxon>
        <taxon>Bacillota</taxon>
        <taxon>Clostridia</taxon>
        <taxon>Peptostreptococcales</taxon>
        <taxon>Natronincolaceae</taxon>
        <taxon>Alkaliphilus</taxon>
    </lineage>
</organism>
<dbReference type="GO" id="GO:0007165">
    <property type="term" value="P:signal transduction"/>
    <property type="evidence" value="ECO:0007669"/>
    <property type="project" value="TreeGrafter"/>
</dbReference>
<dbReference type="eggNOG" id="COG3409">
    <property type="taxonomic scope" value="Bacteria"/>
</dbReference>
<keyword evidence="3 5" id="KW-0378">Hydrolase</keyword>
<dbReference type="Gene3D" id="3.90.226.10">
    <property type="entry name" value="2-enoyl-CoA Hydratase, Chain A, domain 1"/>
    <property type="match status" value="1"/>
</dbReference>
<evidence type="ECO:0000256" key="3">
    <source>
        <dbReference type="ARBA" id="ARBA00022801"/>
    </source>
</evidence>
<dbReference type="InterPro" id="IPR004447">
    <property type="entry name" value="Peptidase_S41A"/>
</dbReference>
<dbReference type="SUPFAM" id="SSF50156">
    <property type="entry name" value="PDZ domain-like"/>
    <property type="match status" value="1"/>
</dbReference>
<keyword evidence="9" id="KW-1185">Reference proteome</keyword>
<dbReference type="STRING" id="293826.Amet_0177"/>
<dbReference type="NCBIfam" id="TIGR00225">
    <property type="entry name" value="prc"/>
    <property type="match status" value="1"/>
</dbReference>
<evidence type="ECO:0000256" key="2">
    <source>
        <dbReference type="ARBA" id="ARBA00022670"/>
    </source>
</evidence>
<dbReference type="PROSITE" id="PS50106">
    <property type="entry name" value="PDZ"/>
    <property type="match status" value="1"/>
</dbReference>
<dbReference type="InterPro" id="IPR036365">
    <property type="entry name" value="PGBD-like_sf"/>
</dbReference>
<keyword evidence="6" id="KW-0732">Signal</keyword>
<sequence>MKNIIKLMKMKKPTIVLVFLIALLTTSAVYAQPASDYEMELIRHYIRGSYVEPIDLDEITGQTPEEMFSGLDDYSTYFPKEDLEMFLEDVRGEFAGIGVYITEQMGKVIIAEPIENSPAQRAGIQPGDEILSVDGEDVKGRPLDVVAAMVKGPEGTQVKIEVKRQGQEDTIIFSMDRAFITVNPVAHQVIEDIGYIEIKSFNEHMTENIEKVLMGFKEQNVDKLIIDLRNNPGGSLDEAVKLSRLLLPKGPIVHIQYRDHQTTVVSYLEEPPFENMVVLINEASASASEIFAVAAKESGIATLIGKTTFGKGSVQRVYTLPTGTGFKLTEARYLSPEENEIDNVGVAPHIEVERFVPDVLTVDFLPLKMTRKPQIGDEGSDVEGAQQRLKAMGYTIKDPQGVMGESTYQAIYQFQEDAGLYPYGILDFSTQGALDRLFNQWIQGPDQDEQLKHAVRHFSGYSMFVVK</sequence>
<dbReference type="CDD" id="cd06782">
    <property type="entry name" value="cpPDZ_CPP-like"/>
    <property type="match status" value="1"/>
</dbReference>
<dbReference type="SUPFAM" id="SSF47090">
    <property type="entry name" value="PGBD-like"/>
    <property type="match status" value="1"/>
</dbReference>
<evidence type="ECO:0000313" key="8">
    <source>
        <dbReference type="EMBL" id="ABR46414.1"/>
    </source>
</evidence>